<gene>
    <name evidence="2" type="ORF">PAUR_a0430</name>
</gene>
<proteinExistence type="predicted"/>
<sequence>MTNHKRIIICVGVITSLFAVKHALAHNNINDDQYREIQQQDAALIHSPQWATRVNCNTDPEALNKAISYSRWTIQPRRFTVSGACSGPVIIAQRNIEISNDAEQSGSIVLGTGVEAQEALRIANSTVVLKDFNIQVDSNTRAITVTQNSVATLQNITSNAKSSTSDVLYPFVITDNSTAYISQFSKSGFAISGSSVAQFDADNEDNMVDVLDTSMARSNTANRFLAVQVSGNGYFLADNKTHIDSLMIWSKAAVDVNRESSVGQLQMGGQTLFAAYRNSSITGPYFLYGNVVFELEHSTASNWVKVNKPQSILVGNNATVNGTLYPSWTWAGQDGSEP</sequence>
<dbReference type="EMBL" id="AQGV01000012">
    <property type="protein sequence ID" value="MBE0367120.1"/>
    <property type="molecule type" value="Genomic_DNA"/>
</dbReference>
<keyword evidence="3" id="KW-1185">Reference proteome</keyword>
<protein>
    <submittedName>
        <fullName evidence="2">Uncharacterized protein</fullName>
    </submittedName>
</protein>
<comment type="caution">
    <text evidence="2">The sequence shown here is derived from an EMBL/GenBank/DDBJ whole genome shotgun (WGS) entry which is preliminary data.</text>
</comment>
<feature type="signal peptide" evidence="1">
    <location>
        <begin position="1"/>
        <end position="25"/>
    </location>
</feature>
<accession>A0ABR9E7Z5</accession>
<evidence type="ECO:0000313" key="2">
    <source>
        <dbReference type="EMBL" id="MBE0367120.1"/>
    </source>
</evidence>
<reference evidence="2 3" key="1">
    <citation type="submission" date="2015-03" db="EMBL/GenBank/DDBJ databases">
        <title>Genome sequence of Pseudoalteromonas aurantia.</title>
        <authorList>
            <person name="Xie B.-B."/>
            <person name="Rong J.-C."/>
            <person name="Qin Q.-L."/>
            <person name="Zhang Y.-Z."/>
        </authorList>
    </citation>
    <scope>NUCLEOTIDE SEQUENCE [LARGE SCALE GENOMIC DNA]</scope>
    <source>
        <strain evidence="2 3">208</strain>
    </source>
</reference>
<name>A0ABR9E7Z5_9GAMM</name>
<dbReference type="Proteomes" id="UP000615755">
    <property type="component" value="Unassembled WGS sequence"/>
</dbReference>
<evidence type="ECO:0000313" key="3">
    <source>
        <dbReference type="Proteomes" id="UP000615755"/>
    </source>
</evidence>
<keyword evidence="1" id="KW-0732">Signal</keyword>
<feature type="chain" id="PRO_5047445933" evidence="1">
    <location>
        <begin position="26"/>
        <end position="338"/>
    </location>
</feature>
<dbReference type="RefSeq" id="WP_192506590.1">
    <property type="nucleotide sequence ID" value="NZ_AQGV01000012.1"/>
</dbReference>
<evidence type="ECO:0000256" key="1">
    <source>
        <dbReference type="SAM" id="SignalP"/>
    </source>
</evidence>
<organism evidence="2 3">
    <name type="scientific">Pseudoalteromonas aurantia 208</name>
    <dbReference type="NCBI Taxonomy" id="1314867"/>
    <lineage>
        <taxon>Bacteria</taxon>
        <taxon>Pseudomonadati</taxon>
        <taxon>Pseudomonadota</taxon>
        <taxon>Gammaproteobacteria</taxon>
        <taxon>Alteromonadales</taxon>
        <taxon>Pseudoalteromonadaceae</taxon>
        <taxon>Pseudoalteromonas</taxon>
    </lineage>
</organism>